<dbReference type="InterPro" id="IPR005106">
    <property type="entry name" value="Asp/hSer_DH_NAD-bd"/>
</dbReference>
<dbReference type="GO" id="GO:0050661">
    <property type="term" value="F:NADP binding"/>
    <property type="evidence" value="ECO:0007669"/>
    <property type="project" value="InterPro"/>
</dbReference>
<dbReference type="PROSITE" id="PS01042">
    <property type="entry name" value="HOMOSER_DHGENASE"/>
    <property type="match status" value="1"/>
</dbReference>
<dbReference type="InterPro" id="IPR036291">
    <property type="entry name" value="NAD(P)-bd_dom_sf"/>
</dbReference>
<feature type="binding site" evidence="17">
    <location>
        <begin position="10"/>
        <end position="17"/>
    </location>
    <ligand>
        <name>NADP(+)</name>
        <dbReference type="ChEBI" id="CHEBI:58349"/>
    </ligand>
</feature>
<name>A0AAV4LID1_9BACL</name>
<evidence type="ECO:0000256" key="19">
    <source>
        <dbReference type="RuleBase" id="RU004171"/>
    </source>
</evidence>
<comment type="similarity">
    <text evidence="4 19">Belongs to the homoserine dehydrogenase family.</text>
</comment>
<evidence type="ECO:0000259" key="20">
    <source>
        <dbReference type="PROSITE" id="PS51671"/>
    </source>
</evidence>
<dbReference type="CDD" id="cd04881">
    <property type="entry name" value="ACT_HSDH-Hom"/>
    <property type="match status" value="1"/>
</dbReference>
<keyword evidence="14 18" id="KW-0486">Methionine biosynthesis</keyword>
<dbReference type="Gene3D" id="3.30.70.260">
    <property type="match status" value="1"/>
</dbReference>
<evidence type="ECO:0000256" key="8">
    <source>
        <dbReference type="ARBA" id="ARBA00022697"/>
    </source>
</evidence>
<dbReference type="InterPro" id="IPR016204">
    <property type="entry name" value="HDH"/>
</dbReference>
<evidence type="ECO:0000256" key="18">
    <source>
        <dbReference type="RuleBase" id="RU000579"/>
    </source>
</evidence>
<evidence type="ECO:0000256" key="9">
    <source>
        <dbReference type="ARBA" id="ARBA00022723"/>
    </source>
</evidence>
<dbReference type="FunFam" id="3.30.360.10:FF:000005">
    <property type="entry name" value="Homoserine dehydrogenase"/>
    <property type="match status" value="1"/>
</dbReference>
<evidence type="ECO:0000256" key="1">
    <source>
        <dbReference type="ARBA" id="ARBA00001920"/>
    </source>
</evidence>
<evidence type="ECO:0000256" key="13">
    <source>
        <dbReference type="ARBA" id="ARBA00023053"/>
    </source>
</evidence>
<keyword evidence="12" id="KW-0520">NAD</keyword>
<evidence type="ECO:0000256" key="5">
    <source>
        <dbReference type="ARBA" id="ARBA00013213"/>
    </source>
</evidence>
<dbReference type="PANTHER" id="PTHR43331">
    <property type="entry name" value="HOMOSERINE DEHYDROGENASE"/>
    <property type="match status" value="1"/>
</dbReference>
<dbReference type="InterPro" id="IPR019811">
    <property type="entry name" value="HDH_CS"/>
</dbReference>
<dbReference type="PIRSF" id="PIRSF000098">
    <property type="entry name" value="Homoser_dehydrog"/>
    <property type="match status" value="1"/>
</dbReference>
<comment type="cofactor">
    <cofactor evidence="1">
        <name>a metal cation</name>
        <dbReference type="ChEBI" id="CHEBI:25213"/>
    </cofactor>
</comment>
<keyword evidence="7 18" id="KW-0028">Amino-acid biosynthesis</keyword>
<dbReference type="InterPro" id="IPR045865">
    <property type="entry name" value="ACT-like_dom_sf"/>
</dbReference>
<dbReference type="Pfam" id="PF00742">
    <property type="entry name" value="Homoserine_dh"/>
    <property type="match status" value="1"/>
</dbReference>
<keyword evidence="11 18" id="KW-0560">Oxidoreductase</keyword>
<comment type="catalytic activity">
    <reaction evidence="15">
        <text>L-homoserine + NADP(+) = L-aspartate 4-semialdehyde + NADPH + H(+)</text>
        <dbReference type="Rhea" id="RHEA:15761"/>
        <dbReference type="ChEBI" id="CHEBI:15378"/>
        <dbReference type="ChEBI" id="CHEBI:57476"/>
        <dbReference type="ChEBI" id="CHEBI:57783"/>
        <dbReference type="ChEBI" id="CHEBI:58349"/>
        <dbReference type="ChEBI" id="CHEBI:537519"/>
        <dbReference type="EC" id="1.1.1.3"/>
    </reaction>
    <physiologicalReaction direction="right-to-left" evidence="15">
        <dbReference type="Rhea" id="RHEA:15763"/>
    </physiologicalReaction>
</comment>
<accession>A0AAV4LID1</accession>
<dbReference type="Pfam" id="PF03447">
    <property type="entry name" value="NAD_binding_3"/>
    <property type="match status" value="1"/>
</dbReference>
<dbReference type="GO" id="GO:0009088">
    <property type="term" value="P:threonine biosynthetic process"/>
    <property type="evidence" value="ECO:0007669"/>
    <property type="project" value="UniProtKB-KW"/>
</dbReference>
<keyword evidence="9" id="KW-0479">Metal-binding</keyword>
<keyword evidence="13" id="KW-0915">Sodium</keyword>
<comment type="caution">
    <text evidence="21">The sequence shown here is derived from an EMBL/GenBank/DDBJ whole genome shotgun (WGS) entry which is preliminary data.</text>
</comment>
<evidence type="ECO:0000256" key="14">
    <source>
        <dbReference type="ARBA" id="ARBA00023167"/>
    </source>
</evidence>
<reference evidence="21" key="1">
    <citation type="journal article" date="2023" name="Int. J. Syst. Evol. Microbiol.">
        <title>Collibacillus ludicampi gen. nov., sp. nov., a new soil bacterium of the family Alicyclobacillaceae.</title>
        <authorList>
            <person name="Jojima T."/>
            <person name="Ioku Y."/>
            <person name="Fukuta Y."/>
            <person name="Shirasaka N."/>
            <person name="Matsumura Y."/>
            <person name="Mori M."/>
        </authorList>
    </citation>
    <scope>NUCLEOTIDE SEQUENCE</scope>
    <source>
        <strain evidence="21">TP075</strain>
    </source>
</reference>
<evidence type="ECO:0000313" key="22">
    <source>
        <dbReference type="Proteomes" id="UP001057291"/>
    </source>
</evidence>
<evidence type="ECO:0000256" key="16">
    <source>
        <dbReference type="PIRSR" id="PIRSR000098-1"/>
    </source>
</evidence>
<dbReference type="GO" id="GO:0046872">
    <property type="term" value="F:metal ion binding"/>
    <property type="evidence" value="ECO:0007669"/>
    <property type="project" value="UniProtKB-KW"/>
</dbReference>
<dbReference type="NCBIfam" id="NF004976">
    <property type="entry name" value="PRK06349.1"/>
    <property type="match status" value="1"/>
</dbReference>
<evidence type="ECO:0000256" key="6">
    <source>
        <dbReference type="ARBA" id="ARBA00013376"/>
    </source>
</evidence>
<dbReference type="EMBL" id="BOQE01000001">
    <property type="protein sequence ID" value="GIM47187.1"/>
    <property type="molecule type" value="Genomic_DNA"/>
</dbReference>
<evidence type="ECO:0000256" key="17">
    <source>
        <dbReference type="PIRSR" id="PIRSR000098-2"/>
    </source>
</evidence>
<dbReference type="Gene3D" id="3.40.50.720">
    <property type="entry name" value="NAD(P)-binding Rossmann-like Domain"/>
    <property type="match status" value="1"/>
</dbReference>
<evidence type="ECO:0000256" key="2">
    <source>
        <dbReference type="ARBA" id="ARBA00005056"/>
    </source>
</evidence>
<dbReference type="InterPro" id="IPR001342">
    <property type="entry name" value="HDH_cat"/>
</dbReference>
<dbReference type="SUPFAM" id="SSF51735">
    <property type="entry name" value="NAD(P)-binding Rossmann-fold domains"/>
    <property type="match status" value="1"/>
</dbReference>
<dbReference type="Proteomes" id="UP001057291">
    <property type="component" value="Unassembled WGS sequence"/>
</dbReference>
<evidence type="ECO:0000256" key="10">
    <source>
        <dbReference type="ARBA" id="ARBA00022857"/>
    </source>
</evidence>
<dbReference type="EC" id="1.1.1.3" evidence="5 18"/>
<dbReference type="InterPro" id="IPR002912">
    <property type="entry name" value="ACT_dom"/>
</dbReference>
<evidence type="ECO:0000313" key="21">
    <source>
        <dbReference type="EMBL" id="GIM47187.1"/>
    </source>
</evidence>
<organism evidence="21 22">
    <name type="scientific">Collibacillus ludicampi</name>
    <dbReference type="NCBI Taxonomy" id="2771369"/>
    <lineage>
        <taxon>Bacteria</taxon>
        <taxon>Bacillati</taxon>
        <taxon>Bacillota</taxon>
        <taxon>Bacilli</taxon>
        <taxon>Bacillales</taxon>
        <taxon>Alicyclobacillaceae</taxon>
        <taxon>Collibacillus</taxon>
    </lineage>
</organism>
<dbReference type="PANTHER" id="PTHR43331:SF1">
    <property type="entry name" value="HOMOSERINE DEHYDROGENASE"/>
    <property type="match status" value="1"/>
</dbReference>
<dbReference type="SUPFAM" id="SSF55347">
    <property type="entry name" value="Glyceraldehyde-3-phosphate dehydrogenase-like, C-terminal domain"/>
    <property type="match status" value="1"/>
</dbReference>
<keyword evidence="8 18" id="KW-0791">Threonine biosynthesis</keyword>
<comment type="pathway">
    <text evidence="2 18">Amino-acid biosynthesis; L-threonine biosynthesis; L-threonine from L-aspartate: step 3/5.</text>
</comment>
<gene>
    <name evidence="21" type="ORF">DNHGIG_27360</name>
</gene>
<dbReference type="PROSITE" id="PS51671">
    <property type="entry name" value="ACT"/>
    <property type="match status" value="1"/>
</dbReference>
<sequence length="429" mass="45869">MKQVFNIGLLGLGTVGSGVYKILTTNAEDLAQRAGAALRVAAVAVRDKEKKRLVDVPEELLTTDAFKVATDPGIDILVEVMGGIEGTKDLLLTALKSGKSVVTANKDLIAEHGEELFAVAKENGCDLLFEASVGGGIPIIRPLKQCLAGNRITQVMGIINGTTNFMLTRMTQTGATFEEALKEAQELGYAEADPTSDVKGYDAARKMAILASLAFNSRVTFSDVDVEGIDHISDRDIAYARDLGYTIKLLGVAEEETDGEIGVCVYPALVPNEHPLASVNGAYNAIFVRGDAIGEAMFLGLGAGQMPTASAVTGDIVEAVRNLLSGANGSLISTCYHNKKIKDTLEAKRQFYLRLEVSDLPGVLSVITGILGRHGVSIQSLLQKRADSSEAEIVIITHEGREHSVYDSLAELRELKEVKAVQQVLRVIE</sequence>
<evidence type="ECO:0000256" key="7">
    <source>
        <dbReference type="ARBA" id="ARBA00022605"/>
    </source>
</evidence>
<evidence type="ECO:0000256" key="4">
    <source>
        <dbReference type="ARBA" id="ARBA00006753"/>
    </source>
</evidence>
<dbReference type="AlphaFoldDB" id="A0AAV4LID1"/>
<proteinExistence type="inferred from homology"/>
<feature type="domain" description="ACT" evidence="20">
    <location>
        <begin position="352"/>
        <end position="426"/>
    </location>
</feature>
<evidence type="ECO:0000256" key="3">
    <source>
        <dbReference type="ARBA" id="ARBA00005062"/>
    </source>
</evidence>
<evidence type="ECO:0000256" key="15">
    <source>
        <dbReference type="ARBA" id="ARBA00048841"/>
    </source>
</evidence>
<keyword evidence="10 17" id="KW-0521">NADP</keyword>
<comment type="pathway">
    <text evidence="3 18">Amino-acid biosynthesis; L-methionine biosynthesis via de novo pathway; L-homoserine from L-aspartate: step 3/3.</text>
</comment>
<feature type="active site" description="Proton donor" evidence="16">
    <location>
        <position position="206"/>
    </location>
</feature>
<dbReference type="FunFam" id="3.40.50.720:FF:000062">
    <property type="entry name" value="Homoserine dehydrogenase"/>
    <property type="match status" value="1"/>
</dbReference>
<dbReference type="RefSeq" id="WP_282200203.1">
    <property type="nucleotide sequence ID" value="NZ_BOQE01000001.1"/>
</dbReference>
<dbReference type="Pfam" id="PF01842">
    <property type="entry name" value="ACT"/>
    <property type="match status" value="1"/>
</dbReference>
<feature type="binding site" evidence="17">
    <location>
        <position position="191"/>
    </location>
    <ligand>
        <name>L-homoserine</name>
        <dbReference type="ChEBI" id="CHEBI:57476"/>
    </ligand>
</feature>
<dbReference type="Gene3D" id="3.30.360.10">
    <property type="entry name" value="Dihydrodipicolinate Reductase, domain 2"/>
    <property type="match status" value="1"/>
</dbReference>
<evidence type="ECO:0000256" key="11">
    <source>
        <dbReference type="ARBA" id="ARBA00023002"/>
    </source>
</evidence>
<dbReference type="GO" id="GO:0004412">
    <property type="term" value="F:homoserine dehydrogenase activity"/>
    <property type="evidence" value="ECO:0007669"/>
    <property type="project" value="UniProtKB-EC"/>
</dbReference>
<keyword evidence="22" id="KW-1185">Reference proteome</keyword>
<evidence type="ECO:0000256" key="12">
    <source>
        <dbReference type="ARBA" id="ARBA00023027"/>
    </source>
</evidence>
<dbReference type="GO" id="GO:0009086">
    <property type="term" value="P:methionine biosynthetic process"/>
    <property type="evidence" value="ECO:0007669"/>
    <property type="project" value="UniProtKB-KW"/>
</dbReference>
<feature type="binding site" evidence="17">
    <location>
        <position position="106"/>
    </location>
    <ligand>
        <name>NADPH</name>
        <dbReference type="ChEBI" id="CHEBI:57783"/>
    </ligand>
</feature>
<dbReference type="SUPFAM" id="SSF55021">
    <property type="entry name" value="ACT-like"/>
    <property type="match status" value="1"/>
</dbReference>
<protein>
    <recommendedName>
        <fullName evidence="6 18">Homoserine dehydrogenase</fullName>
        <ecNumber evidence="5 18">1.1.1.3</ecNumber>
    </recommendedName>
</protein>